<feature type="chain" id="PRO_5035993686" evidence="6">
    <location>
        <begin position="23"/>
        <end position="127"/>
    </location>
</feature>
<keyword evidence="4" id="KW-0408">Iron</keyword>
<dbReference type="SUPFAM" id="SSF47175">
    <property type="entry name" value="Cytochromes"/>
    <property type="match status" value="1"/>
</dbReference>
<comment type="cofactor">
    <cofactor evidence="4">
        <name>heme b</name>
        <dbReference type="ChEBI" id="CHEBI:60344"/>
    </cofactor>
    <text evidence="4">Binds 1 heme b (iron(II)-protoporphyrin IX) group per molecule.</text>
</comment>
<dbReference type="Gene3D" id="1.20.120.10">
    <property type="entry name" value="Cytochrome c/b562"/>
    <property type="match status" value="1"/>
</dbReference>
<keyword evidence="4" id="KW-0349">Heme</keyword>
<feature type="signal peptide" evidence="6">
    <location>
        <begin position="1"/>
        <end position="22"/>
    </location>
</feature>
<evidence type="ECO:0000313" key="10">
    <source>
        <dbReference type="Proteomes" id="UP000264980"/>
    </source>
</evidence>
<comment type="similarity">
    <text evidence="2">Belongs to the cytochrome b562 family.</text>
</comment>
<keyword evidence="4" id="KW-0479">Metal-binding</keyword>
<evidence type="ECO:0000256" key="5">
    <source>
        <dbReference type="SAM" id="MobiDB-lite"/>
    </source>
</evidence>
<dbReference type="EMBL" id="CP013970">
    <property type="protein sequence ID" value="AXF77379.1"/>
    <property type="molecule type" value="Genomic_DNA"/>
</dbReference>
<dbReference type="GO" id="GO:0009055">
    <property type="term" value="F:electron transfer activity"/>
    <property type="evidence" value="ECO:0007669"/>
    <property type="project" value="InterPro"/>
</dbReference>
<proteinExistence type="inferred from homology"/>
<evidence type="ECO:0000256" key="1">
    <source>
        <dbReference type="ARBA" id="ARBA00002028"/>
    </source>
</evidence>
<sequence>MRKTLSAVLTACLLCSSFGTLASLEDDMGVLKGAYRTVMKTDDLVEFKKALTDMRNAAEDAKKQTPEKLKGQSVEDAEMNAYRAEMDKLIGQIDTSMKLAEAGNLPGAKAEAKKFDDTRKDGHKKFR</sequence>
<dbReference type="InterPro" id="IPR009155">
    <property type="entry name" value="Cyt_b562"/>
</dbReference>
<dbReference type="AlphaFoldDB" id="A0A0M2KG87"/>
<dbReference type="PATRIC" id="fig|65700.7.peg.3449"/>
<organism evidence="8 9">
    <name type="scientific">Erwinia tracheiphila</name>
    <dbReference type="NCBI Taxonomy" id="65700"/>
    <lineage>
        <taxon>Bacteria</taxon>
        <taxon>Pseudomonadati</taxon>
        <taxon>Pseudomonadota</taxon>
        <taxon>Gammaproteobacteria</taxon>
        <taxon>Enterobacterales</taxon>
        <taxon>Erwiniaceae</taxon>
        <taxon>Erwinia</taxon>
    </lineage>
</organism>
<dbReference type="RefSeq" id="WP_016190806.1">
    <property type="nucleotide sequence ID" value="NZ_CP013970.1"/>
</dbReference>
<keyword evidence="3 6" id="KW-0732">Signal</keyword>
<reference evidence="8 9" key="1">
    <citation type="submission" date="2015-01" db="EMBL/GenBank/DDBJ databases">
        <title>Erwinia tracheiphila.</title>
        <authorList>
            <person name="Shapiro L.R."/>
        </authorList>
    </citation>
    <scope>NUCLEOTIDE SEQUENCE [LARGE SCALE GENOMIC DNA]</scope>
    <source>
        <strain evidence="8 9">BuffGH</strain>
    </source>
</reference>
<dbReference type="EMBL" id="JXNU01000003">
    <property type="protein sequence ID" value="KKF36253.1"/>
    <property type="molecule type" value="Genomic_DNA"/>
</dbReference>
<reference evidence="7 10" key="2">
    <citation type="submission" date="2016-01" db="EMBL/GenBank/DDBJ databases">
        <authorList>
            <person name="Oliw E.H."/>
        </authorList>
    </citation>
    <scope>NUCLEOTIDE SEQUENCE [LARGE SCALE GENOMIC DNA]</scope>
    <source>
        <strain evidence="7 10">MDcuke</strain>
    </source>
</reference>
<evidence type="ECO:0000313" key="7">
    <source>
        <dbReference type="EMBL" id="AXF77379.1"/>
    </source>
</evidence>
<dbReference type="GO" id="GO:0005506">
    <property type="term" value="F:iron ion binding"/>
    <property type="evidence" value="ECO:0007669"/>
    <property type="project" value="InterPro"/>
</dbReference>
<feature type="region of interest" description="Disordered" evidence="5">
    <location>
        <begin position="106"/>
        <end position="127"/>
    </location>
</feature>
<dbReference type="NCBIfam" id="NF011632">
    <property type="entry name" value="PRK15058.1"/>
    <property type="match status" value="1"/>
</dbReference>
<keyword evidence="9" id="KW-1185">Reference proteome</keyword>
<feature type="compositionally biased region" description="Basic and acidic residues" evidence="5">
    <location>
        <begin position="110"/>
        <end position="120"/>
    </location>
</feature>
<dbReference type="STRING" id="65700.SY86_13700"/>
<feature type="binding site" description="axial binding residue" evidence="4">
    <location>
        <position position="123"/>
    </location>
    <ligand>
        <name>heme b</name>
        <dbReference type="ChEBI" id="CHEBI:60344"/>
    </ligand>
    <ligandPart>
        <name>Fe</name>
        <dbReference type="ChEBI" id="CHEBI:18248"/>
    </ligandPart>
</feature>
<evidence type="ECO:0000256" key="4">
    <source>
        <dbReference type="PIRSR" id="PIRSR000029-1"/>
    </source>
</evidence>
<name>A0A0M2KG87_9GAMM</name>
<dbReference type="GO" id="GO:0042597">
    <property type="term" value="C:periplasmic space"/>
    <property type="evidence" value="ECO:0007669"/>
    <property type="project" value="InterPro"/>
</dbReference>
<evidence type="ECO:0000256" key="3">
    <source>
        <dbReference type="ARBA" id="ARBA00022729"/>
    </source>
</evidence>
<comment type="function">
    <text evidence="1">Electron-transport protein of unknown function.</text>
</comment>
<evidence type="ECO:0000256" key="6">
    <source>
        <dbReference type="SAM" id="SignalP"/>
    </source>
</evidence>
<evidence type="ECO:0000313" key="9">
    <source>
        <dbReference type="Proteomes" id="UP000033924"/>
    </source>
</evidence>
<dbReference type="PIRSF" id="PIRSF000029">
    <property type="entry name" value="Cytochrome_b562"/>
    <property type="match status" value="1"/>
</dbReference>
<dbReference type="GO" id="GO:0022900">
    <property type="term" value="P:electron transport chain"/>
    <property type="evidence" value="ECO:0007669"/>
    <property type="project" value="InterPro"/>
</dbReference>
<protein>
    <submittedName>
        <fullName evidence="8">Cytochrome B562</fullName>
    </submittedName>
</protein>
<dbReference type="GO" id="GO:0020037">
    <property type="term" value="F:heme binding"/>
    <property type="evidence" value="ECO:0007669"/>
    <property type="project" value="InterPro"/>
</dbReference>
<evidence type="ECO:0000256" key="2">
    <source>
        <dbReference type="ARBA" id="ARBA00005523"/>
    </source>
</evidence>
<feature type="binding site" description="axial binding residue" evidence="4">
    <location>
        <position position="28"/>
    </location>
    <ligand>
        <name>heme b</name>
        <dbReference type="ChEBI" id="CHEBI:60344"/>
    </ligand>
    <ligandPart>
        <name>Fe</name>
        <dbReference type="ChEBI" id="CHEBI:18248"/>
    </ligandPart>
</feature>
<gene>
    <name evidence="7" type="ORF">AV903_17195</name>
    <name evidence="8" type="ORF">SY86_13700</name>
</gene>
<accession>A0A0M2KG87</accession>
<dbReference type="Pfam" id="PF07361">
    <property type="entry name" value="Cytochrom_B562"/>
    <property type="match status" value="1"/>
</dbReference>
<dbReference type="Proteomes" id="UP000033924">
    <property type="component" value="Unassembled WGS sequence"/>
</dbReference>
<evidence type="ECO:0000313" key="8">
    <source>
        <dbReference type="EMBL" id="KKF36253.1"/>
    </source>
</evidence>
<dbReference type="Proteomes" id="UP000264980">
    <property type="component" value="Chromosome"/>
</dbReference>
<dbReference type="InterPro" id="IPR010980">
    <property type="entry name" value="Cyt_c/b562"/>
</dbReference>